<proteinExistence type="predicted"/>
<dbReference type="AlphaFoldDB" id="A0A7G5IIT7"/>
<dbReference type="RefSeq" id="WP_182296990.1">
    <property type="nucleotide sequence ID" value="NZ_CP059851.1"/>
</dbReference>
<dbReference type="KEGG" id="sand:H3309_01845"/>
<reference evidence="1 2" key="1">
    <citation type="submission" date="2020-07" db="EMBL/GenBank/DDBJ databases">
        <title>Complete genome sequence for Sandaracinobacter sp. M6.</title>
        <authorList>
            <person name="Tang Y."/>
            <person name="Liu Q."/>
            <person name="Guo Z."/>
            <person name="Lei P."/>
            <person name="Huang B."/>
        </authorList>
    </citation>
    <scope>NUCLEOTIDE SEQUENCE [LARGE SCALE GENOMIC DNA]</scope>
    <source>
        <strain evidence="1 2">M6</strain>
    </source>
</reference>
<dbReference type="Proteomes" id="UP000515292">
    <property type="component" value="Chromosome"/>
</dbReference>
<accession>A0A7G5IIT7</accession>
<evidence type="ECO:0000313" key="1">
    <source>
        <dbReference type="EMBL" id="QMW23279.1"/>
    </source>
</evidence>
<dbReference type="GO" id="GO:0016491">
    <property type="term" value="F:oxidoreductase activity"/>
    <property type="evidence" value="ECO:0007669"/>
    <property type="project" value="InterPro"/>
</dbReference>
<protein>
    <recommendedName>
        <fullName evidence="3">Nitroreductase domain-containing protein</fullName>
    </recommendedName>
</protein>
<evidence type="ECO:0000313" key="2">
    <source>
        <dbReference type="Proteomes" id="UP000515292"/>
    </source>
</evidence>
<dbReference type="InterPro" id="IPR000415">
    <property type="entry name" value="Nitroreductase-like"/>
</dbReference>
<sequence length="494" mass="52559">MNRLAVSAPERDRLGAMEVFALTGYQRLERLDVPVFGHDTDPIAPSTRMRRARLYRLSTDLPAEISTLADHVGGTPCASVTGLRPDERVALLLRYLAAPMRFEPLGESAIHRAVPSARGLFPLRWSLRHLSPDGTRREWVYHGDWHALRPTDDDMHPDDAPAMHASGWALLCVAEVWRIAGKYGDFSDVPCALEAGHGFAQAGHLARALGLLPAEEPARAMSGFTGSGRAAALELPLFALPLRLDGFDVHDLPALETVIAEAVAPPALAERFPTLAALHRCFDAPPAAPGLPASSTAQAITPPSIGLLGTMRVRTAGNDRSGIAATLAPLRPDLAADIDGLWRGLRAVRPRGAAEAMLRFTLYWASYRGGPALCDTSGAIIEQGIALPLKLGAMLPYGGMRVNLATATAILFVAVDPRAAVAQLGDASLRESHLAAGAAAHDFALACAAYGLFARPMRMMREAALEAVLPVGGLPLYLVVAGFARRANPTGELL</sequence>
<organism evidence="1 2">
    <name type="scientific">Sandaracinobacteroides saxicola</name>
    <dbReference type="NCBI Taxonomy" id="2759707"/>
    <lineage>
        <taxon>Bacteria</taxon>
        <taxon>Pseudomonadati</taxon>
        <taxon>Pseudomonadota</taxon>
        <taxon>Alphaproteobacteria</taxon>
        <taxon>Sphingomonadales</taxon>
        <taxon>Sphingosinicellaceae</taxon>
        <taxon>Sandaracinobacteroides</taxon>
    </lineage>
</organism>
<gene>
    <name evidence="1" type="ORF">H3309_01845</name>
</gene>
<dbReference type="EMBL" id="CP059851">
    <property type="protein sequence ID" value="QMW23279.1"/>
    <property type="molecule type" value="Genomic_DNA"/>
</dbReference>
<keyword evidence="2" id="KW-1185">Reference proteome</keyword>
<name>A0A7G5IIT7_9SPHN</name>
<dbReference type="Gene3D" id="3.40.109.10">
    <property type="entry name" value="NADH Oxidase"/>
    <property type="match status" value="2"/>
</dbReference>
<evidence type="ECO:0008006" key="3">
    <source>
        <dbReference type="Google" id="ProtNLM"/>
    </source>
</evidence>